<protein>
    <submittedName>
        <fullName evidence="1">Uncharacterized protein</fullName>
    </submittedName>
</protein>
<accession>A0A8J4PNU8</accession>
<keyword evidence="2" id="KW-1185">Reference proteome</keyword>
<evidence type="ECO:0000313" key="1">
    <source>
        <dbReference type="EMBL" id="KAF2070689.1"/>
    </source>
</evidence>
<evidence type="ECO:0000313" key="2">
    <source>
        <dbReference type="Proteomes" id="UP000695562"/>
    </source>
</evidence>
<dbReference type="EMBL" id="AJWJ01000458">
    <property type="protein sequence ID" value="KAF2070689.1"/>
    <property type="molecule type" value="Genomic_DNA"/>
</dbReference>
<gene>
    <name evidence="1" type="ORF">CYY_007990</name>
</gene>
<sequence length="106" mass="12827">MDQQERDYKLMMQKKAQVTFNSIGIAFIHKVIPRDLAIECLSYIFGENQALRHMEIMEQIDNTKIPPLPPQFDVEINVFQQCRDLKQLWDNYRFQRLEFQEIYKSQ</sequence>
<name>A0A8J4PNU8_9MYCE</name>
<dbReference type="AlphaFoldDB" id="A0A8J4PNU8"/>
<organism evidence="1 2">
    <name type="scientific">Polysphondylium violaceum</name>
    <dbReference type="NCBI Taxonomy" id="133409"/>
    <lineage>
        <taxon>Eukaryota</taxon>
        <taxon>Amoebozoa</taxon>
        <taxon>Evosea</taxon>
        <taxon>Eumycetozoa</taxon>
        <taxon>Dictyostelia</taxon>
        <taxon>Dictyosteliales</taxon>
        <taxon>Dictyosteliaceae</taxon>
        <taxon>Polysphondylium</taxon>
    </lineage>
</organism>
<proteinExistence type="predicted"/>
<dbReference type="Proteomes" id="UP000695562">
    <property type="component" value="Unassembled WGS sequence"/>
</dbReference>
<comment type="caution">
    <text evidence="1">The sequence shown here is derived from an EMBL/GenBank/DDBJ whole genome shotgun (WGS) entry which is preliminary data.</text>
</comment>
<reference evidence="1" key="1">
    <citation type="submission" date="2020-01" db="EMBL/GenBank/DDBJ databases">
        <title>Development of genomics and gene disruption for Polysphondylium violaceum indicates a role for the polyketide synthase stlB in stalk morphogenesis.</title>
        <authorList>
            <person name="Narita B."/>
            <person name="Kawabe Y."/>
            <person name="Kin K."/>
            <person name="Saito T."/>
            <person name="Gibbs R."/>
            <person name="Kuspa A."/>
            <person name="Muzny D."/>
            <person name="Queller D."/>
            <person name="Richards S."/>
            <person name="Strassman J."/>
            <person name="Sucgang R."/>
            <person name="Worley K."/>
            <person name="Schaap P."/>
        </authorList>
    </citation>
    <scope>NUCLEOTIDE SEQUENCE</scope>
    <source>
        <strain evidence="1">QSvi11</strain>
    </source>
</reference>